<evidence type="ECO:0000313" key="3">
    <source>
        <dbReference type="EMBL" id="TDG49398.1"/>
    </source>
</evidence>
<keyword evidence="1" id="KW-0472">Membrane</keyword>
<evidence type="ECO:0000259" key="2">
    <source>
        <dbReference type="PROSITE" id="PS50127"/>
    </source>
</evidence>
<dbReference type="PROSITE" id="PS50127">
    <property type="entry name" value="UBC_2"/>
    <property type="match status" value="1"/>
</dbReference>
<dbReference type="KEGG" id="dnv:108655221"/>
<comment type="caution">
    <text evidence="3">The sequence shown here is derived from an EMBL/GenBank/DDBJ whole genome shotgun (WGS) entry which is preliminary data.</text>
</comment>
<dbReference type="SUPFAM" id="SSF54495">
    <property type="entry name" value="UBC-like"/>
    <property type="match status" value="1"/>
</dbReference>
<accession>A0A484BKY0</accession>
<keyword evidence="1" id="KW-1133">Transmembrane helix</keyword>
<dbReference type="Proteomes" id="UP000295192">
    <property type="component" value="Unassembled WGS sequence"/>
</dbReference>
<dbReference type="OrthoDB" id="5596422at2759"/>
<dbReference type="Pfam" id="PF00179">
    <property type="entry name" value="UQ_con"/>
    <property type="match status" value="1"/>
</dbReference>
<keyword evidence="4" id="KW-1185">Reference proteome</keyword>
<reference evidence="3 4" key="1">
    <citation type="journal article" date="2019" name="J. Hered.">
        <title>An Improved Genome Assembly for Drosophila navojoa, the Basal Species in the mojavensis Cluster.</title>
        <authorList>
            <person name="Vanderlinde T."/>
            <person name="Dupim E.G."/>
            <person name="Nazario-Yepiz N.O."/>
            <person name="Carvalho A.B."/>
        </authorList>
    </citation>
    <scope>NUCLEOTIDE SEQUENCE [LARGE SCALE GENOMIC DNA]</scope>
    <source>
        <strain evidence="3">Navoj_Jal97</strain>
        <tissue evidence="3">Whole organism</tissue>
    </source>
</reference>
<dbReference type="InterPro" id="IPR000608">
    <property type="entry name" value="UBC"/>
</dbReference>
<dbReference type="AlphaFoldDB" id="A0A484BKY0"/>
<organism evidence="3 4">
    <name type="scientific">Drosophila navojoa</name>
    <name type="common">Fruit fly</name>
    <dbReference type="NCBI Taxonomy" id="7232"/>
    <lineage>
        <taxon>Eukaryota</taxon>
        <taxon>Metazoa</taxon>
        <taxon>Ecdysozoa</taxon>
        <taxon>Arthropoda</taxon>
        <taxon>Hexapoda</taxon>
        <taxon>Insecta</taxon>
        <taxon>Pterygota</taxon>
        <taxon>Neoptera</taxon>
        <taxon>Endopterygota</taxon>
        <taxon>Diptera</taxon>
        <taxon>Brachycera</taxon>
        <taxon>Muscomorpha</taxon>
        <taxon>Ephydroidea</taxon>
        <taxon>Drosophilidae</taxon>
        <taxon>Drosophila</taxon>
    </lineage>
</organism>
<keyword evidence="1" id="KW-0812">Transmembrane</keyword>
<dbReference type="InterPro" id="IPR016135">
    <property type="entry name" value="UBQ-conjugating_enzyme/RWD"/>
</dbReference>
<dbReference type="STRING" id="7232.A0A484BKY0"/>
<dbReference type="OMA" id="DQHHIWH"/>
<dbReference type="EMBL" id="LSRL02000024">
    <property type="protein sequence ID" value="TDG49398.1"/>
    <property type="molecule type" value="Genomic_DNA"/>
</dbReference>
<feature type="domain" description="UBC core" evidence="2">
    <location>
        <begin position="17"/>
        <end position="179"/>
    </location>
</feature>
<evidence type="ECO:0000313" key="4">
    <source>
        <dbReference type="Proteomes" id="UP000295192"/>
    </source>
</evidence>
<dbReference type="CDD" id="cd23814">
    <property type="entry name" value="UEV_AKTIP"/>
    <property type="match status" value="1"/>
</dbReference>
<dbReference type="PANTHER" id="PTHR24067">
    <property type="entry name" value="UBIQUITIN-CONJUGATING ENZYME E2"/>
    <property type="match status" value="1"/>
</dbReference>
<proteinExistence type="predicted"/>
<feature type="transmembrane region" description="Helical" evidence="1">
    <location>
        <begin position="37"/>
        <end position="60"/>
    </location>
</feature>
<evidence type="ECO:0000256" key="1">
    <source>
        <dbReference type="SAM" id="Phobius"/>
    </source>
</evidence>
<sequence length="256" mass="29491">MCLETTLTKNKTLALINQGYKVLAEYEMIEKKQLRGIYALPSYSSLLLWFGVIFIHSGMYSESAFRFSILLPDNFPDENCPPTVIFQKDIFHPHICPISHSLDLSPVFKEWNKDHHHIWHVLKYIQAVFADPEGSVCNSHDGEPIALTDVNNMEALRLLANNRVDFALRAKASIVWSWKHMFDKPPINDPHYIIFERYRPEKHQAMMKRIKSSSWYSLPTSASPPSTCVARIESARQLLAEEEAQSRGFNSLELVE</sequence>
<dbReference type="InterPro" id="IPR050113">
    <property type="entry name" value="Ub_conjugating_enzyme"/>
</dbReference>
<protein>
    <recommendedName>
        <fullName evidence="2">UBC core domain-containing protein</fullName>
    </recommendedName>
</protein>
<name>A0A484BKY0_DRONA</name>
<dbReference type="Gene3D" id="3.10.110.10">
    <property type="entry name" value="Ubiquitin Conjugating Enzyme"/>
    <property type="match status" value="1"/>
</dbReference>
<gene>
    <name evidence="3" type="ORF">AWZ03_004266</name>
</gene>
<dbReference type="SMART" id="SM00212">
    <property type="entry name" value="UBCc"/>
    <property type="match status" value="1"/>
</dbReference>